<accession>A0A1C6WVN6</accession>
<feature type="compositionally biased region" description="Polar residues" evidence="1">
    <location>
        <begin position="493"/>
        <end position="507"/>
    </location>
</feature>
<dbReference type="AlphaFoldDB" id="A0A1C6WVN6"/>
<feature type="compositionally biased region" description="Low complexity" evidence="1">
    <location>
        <begin position="441"/>
        <end position="450"/>
    </location>
</feature>
<dbReference type="InterPro" id="IPR006477">
    <property type="entry name" value="Yir_bir_cir"/>
</dbReference>
<sequence length="507" mass="56904">MQNHKRMCNLLLEGDSYFNAENVDTQKINKEITIKGYCRNGSCKTNEESISALTAYIFMKFKNSIVIKQKYNHYDECLLMWVSDKLYKMHLKIIGQKYENNYMDGTTLNQAYEKYLEKHKGILDYWTLFDMIKDLKEANLKYMAEFYRLLHKICKIITGYNNKSEIKKIYKYPADCSLQYKNLYLNISECKPYLDLLNKLKGIYDDFSSDIKKKNSNPKLATKLKKLTPKDKEEMAAVRGFKSYNFNNSKCRSLHKKITKSKKTDKSSLQPSNQQKGGQKETPPPHKPEIKETKQQSSTESSPQSAPKLSQAPASDIQIDSPGSQGISGGASDQLPTHGVKSQNSDDGQHNPAGNSDTTKKQADIPSVQDKAQENNPTTPKNTDQENAQRSDIADTGNKGDKLKVSEPIPQDNQGHQPPEDKNPPKESGSELKDNVKELDNTQTDTDTQDGSNPEPKTKQDKTDTPKGTDTGTGNTKDNPNIGENEKKGSDGVTANQITDSKSGIPS</sequence>
<dbReference type="EMBL" id="FMIN01000482">
    <property type="protein sequence ID" value="SCL93801.1"/>
    <property type="molecule type" value="Genomic_DNA"/>
</dbReference>
<evidence type="ECO:0000256" key="1">
    <source>
        <dbReference type="SAM" id="MobiDB-lite"/>
    </source>
</evidence>
<feature type="compositionally biased region" description="Basic and acidic residues" evidence="1">
    <location>
        <begin position="456"/>
        <end position="467"/>
    </location>
</feature>
<feature type="non-terminal residue" evidence="2">
    <location>
        <position position="507"/>
    </location>
</feature>
<feature type="compositionally biased region" description="Basic and acidic residues" evidence="1">
    <location>
        <begin position="283"/>
        <end position="294"/>
    </location>
</feature>
<name>A0A1C6WVN6_PLACE</name>
<protein>
    <submittedName>
        <fullName evidence="2">CIR protein</fullName>
    </submittedName>
</protein>
<proteinExistence type="predicted"/>
<feature type="compositionally biased region" description="Low complexity" evidence="1">
    <location>
        <begin position="468"/>
        <end position="481"/>
    </location>
</feature>
<feature type="compositionally biased region" description="Basic and acidic residues" evidence="1">
    <location>
        <begin position="418"/>
        <end position="440"/>
    </location>
</feature>
<organism evidence="2">
    <name type="scientific">Plasmodium chabaudi adami</name>
    <dbReference type="NCBI Taxonomy" id="5826"/>
    <lineage>
        <taxon>Eukaryota</taxon>
        <taxon>Sar</taxon>
        <taxon>Alveolata</taxon>
        <taxon>Apicomplexa</taxon>
        <taxon>Aconoidasida</taxon>
        <taxon>Haemosporida</taxon>
        <taxon>Plasmodiidae</taxon>
        <taxon>Plasmodium</taxon>
        <taxon>Plasmodium (Vinckeia)</taxon>
    </lineage>
</organism>
<reference evidence="2" key="1">
    <citation type="submission" date="2016-08" db="EMBL/GenBank/DDBJ databases">
        <authorList>
            <consortium name="Pathogen Informatics"/>
        </authorList>
    </citation>
    <scope>NUCLEOTIDE SEQUENCE</scope>
    <source>
        <strain evidence="2">DS</strain>
    </source>
</reference>
<feature type="compositionally biased region" description="Polar residues" evidence="1">
    <location>
        <begin position="295"/>
        <end position="308"/>
    </location>
</feature>
<feature type="region of interest" description="Disordered" evidence="1">
    <location>
        <begin position="256"/>
        <end position="507"/>
    </location>
</feature>
<feature type="compositionally biased region" description="Basic and acidic residues" evidence="1">
    <location>
        <begin position="383"/>
        <end position="405"/>
    </location>
</feature>
<gene>
    <name evidence="2" type="ORF">PCHDS_000556600</name>
</gene>
<dbReference type="Pfam" id="PF06022">
    <property type="entry name" value="Cir_Bir_Yir"/>
    <property type="match status" value="1"/>
</dbReference>
<evidence type="ECO:0000313" key="2">
    <source>
        <dbReference type="EMBL" id="SCL93801.1"/>
    </source>
</evidence>
<feature type="compositionally biased region" description="Polar residues" evidence="1">
    <location>
        <begin position="340"/>
        <end position="357"/>
    </location>
</feature>
<dbReference type="Proteomes" id="UP000507536">
    <property type="component" value="Unassembled WGS sequence"/>
</dbReference>